<dbReference type="EMBL" id="CP001176">
    <property type="protein sequence ID" value="ACK61732.1"/>
    <property type="molecule type" value="Genomic_DNA"/>
</dbReference>
<proteinExistence type="predicted"/>
<dbReference type="HOGENOM" id="CLU_1764267_0_0_9"/>
<evidence type="ECO:0000313" key="2">
    <source>
        <dbReference type="Proteomes" id="UP000007096"/>
    </source>
</evidence>
<dbReference type="Proteomes" id="UP000007096">
    <property type="component" value="Chromosome"/>
</dbReference>
<organism evidence="1 2">
    <name type="scientific">Bacillus cereus (strain B4264)</name>
    <dbReference type="NCBI Taxonomy" id="405532"/>
    <lineage>
        <taxon>Bacteria</taxon>
        <taxon>Bacillati</taxon>
        <taxon>Bacillota</taxon>
        <taxon>Bacilli</taxon>
        <taxon>Bacillales</taxon>
        <taxon>Bacillaceae</taxon>
        <taxon>Bacillus</taxon>
        <taxon>Bacillus cereus group</taxon>
    </lineage>
</organism>
<accession>B7H8S4</accession>
<sequence>MSPPLYKINFSHAPIDVRSATTLPFGSNKTYFPLLLVFKAYVYNSPVGINSNFSHSLTALRFAIIFPEGSAETYCKFAACIATVQLPFYFKGLNNCDHICLNLHNFFLSYSLKILFFVVNRPDWYSLCKRKDGIFNSTPPFFEIKNI</sequence>
<reference evidence="1 2" key="1">
    <citation type="submission" date="2008-10" db="EMBL/GenBank/DDBJ databases">
        <title>Genome sequence of Bacillus cereus B4264.</title>
        <authorList>
            <person name="Dodson R.J."/>
            <person name="Durkin A.S."/>
            <person name="Rosovitz M.J."/>
            <person name="Rasko D.A."/>
            <person name="Hoffmaster A."/>
            <person name="Ravel J."/>
            <person name="Sutton G."/>
        </authorList>
    </citation>
    <scope>NUCLEOTIDE SEQUENCE [LARGE SCALE GENOMIC DNA]</scope>
    <source>
        <strain evidence="1 2">B4264</strain>
    </source>
</reference>
<dbReference type="KEGG" id="bcb:BCB4264_A3538"/>
<gene>
    <name evidence="1" type="ordered locus">BCB4264_A3538</name>
</gene>
<protein>
    <submittedName>
        <fullName evidence="1">Uncharacterized protein</fullName>
    </submittedName>
</protein>
<dbReference type="AlphaFoldDB" id="B7H8S4"/>
<evidence type="ECO:0000313" key="1">
    <source>
        <dbReference type="EMBL" id="ACK61732.1"/>
    </source>
</evidence>
<name>B7H8S4_BACC4</name>